<dbReference type="Gene3D" id="1.25.40.20">
    <property type="entry name" value="Ankyrin repeat-containing domain"/>
    <property type="match status" value="1"/>
</dbReference>
<accession>A0ABP7SH71</accession>
<feature type="repeat" description="ANK" evidence="3">
    <location>
        <begin position="166"/>
        <end position="198"/>
    </location>
</feature>
<protein>
    <submittedName>
        <fullName evidence="5">Ankyrin repeat domain-containing protein</fullName>
    </submittedName>
</protein>
<reference evidence="6" key="1">
    <citation type="journal article" date="2019" name="Int. J. Syst. Evol. Microbiol.">
        <title>The Global Catalogue of Microorganisms (GCM) 10K type strain sequencing project: providing services to taxonomists for standard genome sequencing and annotation.</title>
        <authorList>
            <consortium name="The Broad Institute Genomics Platform"/>
            <consortium name="The Broad Institute Genome Sequencing Center for Infectious Disease"/>
            <person name="Wu L."/>
            <person name="Ma J."/>
        </authorList>
    </citation>
    <scope>NUCLEOTIDE SEQUENCE [LARGE SCALE GENOMIC DNA]</scope>
    <source>
        <strain evidence="6">JCM 16673</strain>
    </source>
</reference>
<dbReference type="PANTHER" id="PTHR24171">
    <property type="entry name" value="ANKYRIN REPEAT DOMAIN-CONTAINING PROTEIN 39-RELATED"/>
    <property type="match status" value="1"/>
</dbReference>
<dbReference type="InterPro" id="IPR002110">
    <property type="entry name" value="Ankyrin_rpt"/>
</dbReference>
<dbReference type="PANTHER" id="PTHR24171:SF8">
    <property type="entry name" value="BRCA1-ASSOCIATED RING DOMAIN PROTEIN 1"/>
    <property type="match status" value="1"/>
</dbReference>
<keyword evidence="6" id="KW-1185">Reference proteome</keyword>
<dbReference type="Proteomes" id="UP001501353">
    <property type="component" value="Unassembled WGS sequence"/>
</dbReference>
<dbReference type="InterPro" id="IPR036770">
    <property type="entry name" value="Ankyrin_rpt-contain_sf"/>
</dbReference>
<name>A0ABP7SH71_9BURK</name>
<comment type="caution">
    <text evidence="5">The sequence shown here is derived from an EMBL/GenBank/DDBJ whole genome shotgun (WGS) entry which is preliminary data.</text>
</comment>
<dbReference type="SUPFAM" id="SSF48403">
    <property type="entry name" value="Ankyrin repeat"/>
    <property type="match status" value="1"/>
</dbReference>
<dbReference type="SMART" id="SM00248">
    <property type="entry name" value="ANK"/>
    <property type="match status" value="4"/>
</dbReference>
<feature type="repeat" description="ANK" evidence="3">
    <location>
        <begin position="103"/>
        <end position="131"/>
    </location>
</feature>
<organism evidence="5 6">
    <name type="scientific">Actimicrobium antarcticum</name>
    <dbReference type="NCBI Taxonomy" id="1051899"/>
    <lineage>
        <taxon>Bacteria</taxon>
        <taxon>Pseudomonadati</taxon>
        <taxon>Pseudomonadota</taxon>
        <taxon>Betaproteobacteria</taxon>
        <taxon>Burkholderiales</taxon>
        <taxon>Oxalobacteraceae</taxon>
        <taxon>Actimicrobium</taxon>
    </lineage>
</organism>
<feature type="repeat" description="ANK" evidence="3">
    <location>
        <begin position="133"/>
        <end position="165"/>
    </location>
</feature>
<evidence type="ECO:0000256" key="4">
    <source>
        <dbReference type="SAM" id="SignalP"/>
    </source>
</evidence>
<keyword evidence="4" id="KW-0732">Signal</keyword>
<dbReference type="PRINTS" id="PR01415">
    <property type="entry name" value="ANKYRIN"/>
</dbReference>
<keyword evidence="1" id="KW-0677">Repeat</keyword>
<dbReference type="Pfam" id="PF12796">
    <property type="entry name" value="Ank_2"/>
    <property type="match status" value="2"/>
</dbReference>
<dbReference type="PROSITE" id="PS50088">
    <property type="entry name" value="ANK_REPEAT"/>
    <property type="match status" value="3"/>
</dbReference>
<dbReference type="EMBL" id="BAAAZE010000001">
    <property type="protein sequence ID" value="GAA4011635.1"/>
    <property type="molecule type" value="Genomic_DNA"/>
</dbReference>
<feature type="chain" id="PRO_5046727910" evidence="4">
    <location>
        <begin position="35"/>
        <end position="229"/>
    </location>
</feature>
<feature type="signal peptide" evidence="4">
    <location>
        <begin position="1"/>
        <end position="34"/>
    </location>
</feature>
<dbReference type="RefSeq" id="WP_344761218.1">
    <property type="nucleotide sequence ID" value="NZ_BAAAZE010000001.1"/>
</dbReference>
<gene>
    <name evidence="5" type="ORF">GCM10022212_01020</name>
</gene>
<proteinExistence type="predicted"/>
<evidence type="ECO:0000256" key="3">
    <source>
        <dbReference type="PROSITE-ProRule" id="PRU00023"/>
    </source>
</evidence>
<evidence type="ECO:0000313" key="6">
    <source>
        <dbReference type="Proteomes" id="UP001501353"/>
    </source>
</evidence>
<evidence type="ECO:0000256" key="1">
    <source>
        <dbReference type="ARBA" id="ARBA00022737"/>
    </source>
</evidence>
<evidence type="ECO:0000256" key="2">
    <source>
        <dbReference type="ARBA" id="ARBA00023043"/>
    </source>
</evidence>
<sequence length="229" mass="24881">MNGPQFGNGKRWRQLVLAIALLAASATLPGGAVAGAYDDYFFAVRSDNAYQVKQWLQRGVDPNTIDAERGETGLMLALREKKSDVVEVLLKAPTLDVEARSRNGDTALMVAAYTSNKPVVQALLARKAEVNRPGWTALHYAATAGANEIVQLLLDHYAYIDAESPNKTTPIMMAARGGHILTVKLLLDEGADATLKNEQGMTAIDLAKKFDHKDIAEGLAWRIQRAAPR</sequence>
<dbReference type="PROSITE" id="PS50297">
    <property type="entry name" value="ANK_REP_REGION"/>
    <property type="match status" value="3"/>
</dbReference>
<evidence type="ECO:0000313" key="5">
    <source>
        <dbReference type="EMBL" id="GAA4011635.1"/>
    </source>
</evidence>
<keyword evidence="2 3" id="KW-0040">ANK repeat</keyword>